<evidence type="ECO:0000256" key="1">
    <source>
        <dbReference type="ARBA" id="ARBA00006010"/>
    </source>
</evidence>
<dbReference type="PANTHER" id="PTHR33227:SF48">
    <property type="entry name" value="STIGMA-SPECIFIC STIG1-LIKE PROTEIN 4"/>
    <property type="match status" value="1"/>
</dbReference>
<evidence type="ECO:0000256" key="2">
    <source>
        <dbReference type="ARBA" id="ARBA00022729"/>
    </source>
</evidence>
<sequence>MWSQQKHHQLLVLMALALLATFFVTVTQASPTPTLTGSPWLRNLTNDGDDRRFPHPHSQIGCQWRPWICRDRTWFPFRRGMCCRNRCIDVAFDPNNCGLCRVRCPFTWQCCSGRCVNVNISPFNCGRCGNRCPFGVFCIYGMCGYAQPIPFPPRRPYVPMPPPGPPRRPYVPMPPPGPPQRLPEMPRVA</sequence>
<dbReference type="PANTHER" id="PTHR33227">
    <property type="entry name" value="STIGMA-SPECIFIC STIG1-LIKE PROTEIN 3"/>
    <property type="match status" value="1"/>
</dbReference>
<evidence type="ECO:0000256" key="4">
    <source>
        <dbReference type="SAM" id="SignalP"/>
    </source>
</evidence>
<keyword evidence="2 4" id="KW-0732">Signal</keyword>
<evidence type="ECO:0000256" key="3">
    <source>
        <dbReference type="SAM" id="MobiDB-lite"/>
    </source>
</evidence>
<proteinExistence type="inferred from homology"/>
<gene>
    <name evidence="5" type="ORF">QJS04_geneDACA016254</name>
</gene>
<keyword evidence="6" id="KW-1185">Reference proteome</keyword>
<feature type="signal peptide" evidence="4">
    <location>
        <begin position="1"/>
        <end position="29"/>
    </location>
</feature>
<accession>A0AAV9AIX6</accession>
<evidence type="ECO:0008006" key="7">
    <source>
        <dbReference type="Google" id="ProtNLM"/>
    </source>
</evidence>
<dbReference type="Pfam" id="PF04885">
    <property type="entry name" value="Stig1"/>
    <property type="match status" value="1"/>
</dbReference>
<feature type="chain" id="PRO_5043742902" description="Stigma-specific Stig1 family protein" evidence="4">
    <location>
        <begin position="30"/>
        <end position="189"/>
    </location>
</feature>
<reference evidence="5" key="1">
    <citation type="journal article" date="2023" name="Nat. Commun.">
        <title>Diploid and tetraploid genomes of Acorus and the evolution of monocots.</title>
        <authorList>
            <person name="Ma L."/>
            <person name="Liu K.W."/>
            <person name="Li Z."/>
            <person name="Hsiao Y.Y."/>
            <person name="Qi Y."/>
            <person name="Fu T."/>
            <person name="Tang G.D."/>
            <person name="Zhang D."/>
            <person name="Sun W.H."/>
            <person name="Liu D.K."/>
            <person name="Li Y."/>
            <person name="Chen G.Z."/>
            <person name="Liu X.D."/>
            <person name="Liao X.Y."/>
            <person name="Jiang Y.T."/>
            <person name="Yu X."/>
            <person name="Hao Y."/>
            <person name="Huang J."/>
            <person name="Zhao X.W."/>
            <person name="Ke S."/>
            <person name="Chen Y.Y."/>
            <person name="Wu W.L."/>
            <person name="Hsu J.L."/>
            <person name="Lin Y.F."/>
            <person name="Huang M.D."/>
            <person name="Li C.Y."/>
            <person name="Huang L."/>
            <person name="Wang Z.W."/>
            <person name="Zhao X."/>
            <person name="Zhong W.Y."/>
            <person name="Peng D.H."/>
            <person name="Ahmad S."/>
            <person name="Lan S."/>
            <person name="Zhang J.S."/>
            <person name="Tsai W.C."/>
            <person name="Van de Peer Y."/>
            <person name="Liu Z.J."/>
        </authorList>
    </citation>
    <scope>NUCLEOTIDE SEQUENCE</scope>
    <source>
        <strain evidence="5">SCP</strain>
    </source>
</reference>
<feature type="region of interest" description="Disordered" evidence="3">
    <location>
        <begin position="168"/>
        <end position="189"/>
    </location>
</feature>
<protein>
    <recommendedName>
        <fullName evidence="7">Stigma-specific Stig1 family protein</fullName>
    </recommendedName>
</protein>
<evidence type="ECO:0000313" key="5">
    <source>
        <dbReference type="EMBL" id="KAK1264093.1"/>
    </source>
</evidence>
<dbReference type="AlphaFoldDB" id="A0AAV9AIX6"/>
<comment type="caution">
    <text evidence="5">The sequence shown here is derived from an EMBL/GenBank/DDBJ whole genome shotgun (WGS) entry which is preliminary data.</text>
</comment>
<reference evidence="5" key="2">
    <citation type="submission" date="2023-06" db="EMBL/GenBank/DDBJ databases">
        <authorList>
            <person name="Ma L."/>
            <person name="Liu K.-W."/>
            <person name="Li Z."/>
            <person name="Hsiao Y.-Y."/>
            <person name="Qi Y."/>
            <person name="Fu T."/>
            <person name="Tang G."/>
            <person name="Zhang D."/>
            <person name="Sun W.-H."/>
            <person name="Liu D.-K."/>
            <person name="Li Y."/>
            <person name="Chen G.-Z."/>
            <person name="Liu X.-D."/>
            <person name="Liao X.-Y."/>
            <person name="Jiang Y.-T."/>
            <person name="Yu X."/>
            <person name="Hao Y."/>
            <person name="Huang J."/>
            <person name="Zhao X.-W."/>
            <person name="Ke S."/>
            <person name="Chen Y.-Y."/>
            <person name="Wu W.-L."/>
            <person name="Hsu J.-L."/>
            <person name="Lin Y.-F."/>
            <person name="Huang M.-D."/>
            <person name="Li C.-Y."/>
            <person name="Huang L."/>
            <person name="Wang Z.-W."/>
            <person name="Zhao X."/>
            <person name="Zhong W.-Y."/>
            <person name="Peng D.-H."/>
            <person name="Ahmad S."/>
            <person name="Lan S."/>
            <person name="Zhang J.-S."/>
            <person name="Tsai W.-C."/>
            <person name="Van De Peer Y."/>
            <person name="Liu Z.-J."/>
        </authorList>
    </citation>
    <scope>NUCLEOTIDE SEQUENCE</scope>
    <source>
        <strain evidence="5">SCP</strain>
        <tissue evidence="5">Leaves</tissue>
    </source>
</reference>
<dbReference type="EMBL" id="JAUJYN010000009">
    <property type="protein sequence ID" value="KAK1264093.1"/>
    <property type="molecule type" value="Genomic_DNA"/>
</dbReference>
<comment type="similarity">
    <text evidence="1">Belongs to the STIG1 family.</text>
</comment>
<evidence type="ECO:0000313" key="6">
    <source>
        <dbReference type="Proteomes" id="UP001179952"/>
    </source>
</evidence>
<dbReference type="InterPro" id="IPR006969">
    <property type="entry name" value="Stig-like"/>
</dbReference>
<name>A0AAV9AIX6_ACOGR</name>
<dbReference type="Proteomes" id="UP001179952">
    <property type="component" value="Unassembled WGS sequence"/>
</dbReference>
<organism evidence="5 6">
    <name type="scientific">Acorus gramineus</name>
    <name type="common">Dwarf sweet flag</name>
    <dbReference type="NCBI Taxonomy" id="55184"/>
    <lineage>
        <taxon>Eukaryota</taxon>
        <taxon>Viridiplantae</taxon>
        <taxon>Streptophyta</taxon>
        <taxon>Embryophyta</taxon>
        <taxon>Tracheophyta</taxon>
        <taxon>Spermatophyta</taxon>
        <taxon>Magnoliopsida</taxon>
        <taxon>Liliopsida</taxon>
        <taxon>Acoraceae</taxon>
        <taxon>Acorus</taxon>
    </lineage>
</organism>
<feature type="compositionally biased region" description="Pro residues" evidence="3">
    <location>
        <begin position="168"/>
        <end position="181"/>
    </location>
</feature>